<dbReference type="Gene3D" id="2.60.40.1180">
    <property type="entry name" value="Golgi alpha-mannosidase II"/>
    <property type="match status" value="1"/>
</dbReference>
<dbReference type="Proteomes" id="UP001165489">
    <property type="component" value="Unassembled WGS sequence"/>
</dbReference>
<evidence type="ECO:0000256" key="1">
    <source>
        <dbReference type="SAM" id="SignalP"/>
    </source>
</evidence>
<dbReference type="Pfam" id="PF17189">
    <property type="entry name" value="Glyco_hydro_30C"/>
    <property type="match status" value="1"/>
</dbReference>
<reference evidence="4" key="1">
    <citation type="submission" date="2022-03" db="EMBL/GenBank/DDBJ databases">
        <title>De novo assembled genomes of Belliella spp. (Cyclobacteriaceae) strains.</title>
        <authorList>
            <person name="Szabo A."/>
            <person name="Korponai K."/>
            <person name="Felfoldi T."/>
        </authorList>
    </citation>
    <scope>NUCLEOTIDE SEQUENCE</scope>
    <source>
        <strain evidence="4">DSM 111904</strain>
    </source>
</reference>
<keyword evidence="4" id="KW-0624">Polysaccharide degradation</keyword>
<dbReference type="InterPro" id="IPR033452">
    <property type="entry name" value="GH30_C"/>
</dbReference>
<comment type="caution">
    <text evidence="4">The sequence shown here is derived from an EMBL/GenBank/DDBJ whole genome shotgun (WGS) entry which is preliminary data.</text>
</comment>
<dbReference type="Pfam" id="PF14587">
    <property type="entry name" value="Glyco_hydr_30_2"/>
    <property type="match status" value="1"/>
</dbReference>
<evidence type="ECO:0000259" key="2">
    <source>
        <dbReference type="Pfam" id="PF14587"/>
    </source>
</evidence>
<keyword evidence="5" id="KW-1185">Reference proteome</keyword>
<dbReference type="SUPFAM" id="SSF51011">
    <property type="entry name" value="Glycosyl hydrolase domain"/>
    <property type="match status" value="1"/>
</dbReference>
<dbReference type="RefSeq" id="WP_241347680.1">
    <property type="nucleotide sequence ID" value="NZ_JAKZGP010000015.1"/>
</dbReference>
<dbReference type="EMBL" id="JAKZGP010000015">
    <property type="protein sequence ID" value="MCH7409331.1"/>
    <property type="molecule type" value="Genomic_DNA"/>
</dbReference>
<feature type="domain" description="Glycosyl hydrolase family 30 beta sandwich" evidence="3">
    <location>
        <begin position="436"/>
        <end position="524"/>
    </location>
</feature>
<evidence type="ECO:0000313" key="5">
    <source>
        <dbReference type="Proteomes" id="UP001165489"/>
    </source>
</evidence>
<evidence type="ECO:0000313" key="4">
    <source>
        <dbReference type="EMBL" id="MCH7409331.1"/>
    </source>
</evidence>
<accession>A0ABS9UYT3</accession>
<dbReference type="GO" id="GO:0016798">
    <property type="term" value="F:hydrolase activity, acting on glycosyl bonds"/>
    <property type="evidence" value="ECO:0007669"/>
    <property type="project" value="UniProtKB-KW"/>
</dbReference>
<dbReference type="InterPro" id="IPR039514">
    <property type="entry name" value="6GAL-like"/>
</dbReference>
<dbReference type="GO" id="GO:0045493">
    <property type="term" value="P:xylan catabolic process"/>
    <property type="evidence" value="ECO:0007669"/>
    <property type="project" value="UniProtKB-KW"/>
</dbReference>
<feature type="signal peptide" evidence="1">
    <location>
        <begin position="1"/>
        <end position="28"/>
    </location>
</feature>
<keyword evidence="1" id="KW-0732">Signal</keyword>
<feature type="chain" id="PRO_5045286818" evidence="1">
    <location>
        <begin position="29"/>
        <end position="528"/>
    </location>
</feature>
<dbReference type="Gene3D" id="3.20.20.80">
    <property type="entry name" value="Glycosidases"/>
    <property type="match status" value="1"/>
</dbReference>
<dbReference type="PANTHER" id="PTHR42767">
    <property type="entry name" value="ENDO-BETA-1,6-GALACTANASE"/>
    <property type="match status" value="1"/>
</dbReference>
<dbReference type="InterPro" id="IPR017853">
    <property type="entry name" value="GH"/>
</dbReference>
<keyword evidence="4" id="KW-0378">Hydrolase</keyword>
<proteinExistence type="predicted"/>
<protein>
    <submittedName>
        <fullName evidence="4">Xylanase</fullName>
    </submittedName>
</protein>
<name>A0ABS9UYT3_9BACT</name>
<keyword evidence="4" id="KW-0119">Carbohydrate metabolism</keyword>
<organism evidence="4 5">
    <name type="scientific">Belliella filtrata</name>
    <dbReference type="NCBI Taxonomy" id="2923435"/>
    <lineage>
        <taxon>Bacteria</taxon>
        <taxon>Pseudomonadati</taxon>
        <taxon>Bacteroidota</taxon>
        <taxon>Cytophagia</taxon>
        <taxon>Cytophagales</taxon>
        <taxon>Cyclobacteriaceae</taxon>
        <taxon>Belliella</taxon>
    </lineage>
</organism>
<keyword evidence="4" id="KW-0326">Glycosidase</keyword>
<sequence>MKNILNRKISTKVLLATSWMMLSFSSCNDNSPQGEDKNSQVDVVKIALDPNETFQQIDHFGASDAWSGQFVGDWPDAKRNAIADLLFSQELDTQGNPKGIGLSLWRFNLGAGSAAQGSESGIGDEWRRASSVLDAQGQFSPEPQAAQLWLAQAAKERSVDHLLVFLNSPPVWLTRNGKAYASNANESNLSEEQYDAFGEYMAKAIQGIEQEGLKVDYISPINEPQWDWIDGGQEGTPFWNHEIAGIVRALDEKLEEYDLSTKIDIAESGQIEYLYEVHNRPGRSNQIADFFTPGSDNYIADLKHLSNNISGHSYFTTSPFQMAVSKRNQLAQAVSSVPGLKYWMSEYCILGDNDGEIQGNGKDLGITPALYMARVIHNDLTIAQASAWHWWIGISPYDYKDGLVYISKSKTDGTYETSKMLWALGNYSKFIRPGFVRVGLTIEQQQAQDQNLLCSAYKNPQTGELVIVAINSSTNEVNVDIALSGDYSNSELKGYLTDHDNDLAPYSIVGGEAIKLPARSILTLTTQN</sequence>
<dbReference type="PANTHER" id="PTHR42767:SF1">
    <property type="entry name" value="ENDO-BETA-1,6-GALACTANASE-LIKE DOMAIN-CONTAINING PROTEIN"/>
    <property type="match status" value="1"/>
</dbReference>
<dbReference type="PROSITE" id="PS51257">
    <property type="entry name" value="PROKAR_LIPOPROTEIN"/>
    <property type="match status" value="1"/>
</dbReference>
<feature type="domain" description="Endo-beta-1,6-galactanase-like" evidence="2">
    <location>
        <begin position="44"/>
        <end position="405"/>
    </location>
</feature>
<evidence type="ECO:0000259" key="3">
    <source>
        <dbReference type="Pfam" id="PF17189"/>
    </source>
</evidence>
<dbReference type="InterPro" id="IPR013780">
    <property type="entry name" value="Glyco_hydro_b"/>
</dbReference>
<gene>
    <name evidence="4" type="ORF">MM239_08000</name>
</gene>
<dbReference type="InterPro" id="IPR039743">
    <property type="entry name" value="6GAL/EXGAL"/>
</dbReference>
<keyword evidence="4" id="KW-0858">Xylan degradation</keyword>
<dbReference type="SUPFAM" id="SSF51445">
    <property type="entry name" value="(Trans)glycosidases"/>
    <property type="match status" value="1"/>
</dbReference>